<reference evidence="5" key="1">
    <citation type="submission" date="2023-06" db="EMBL/GenBank/DDBJ databases">
        <title>Black Yeasts Isolated from many extreme environments.</title>
        <authorList>
            <person name="Coleine C."/>
            <person name="Stajich J.E."/>
            <person name="Selbmann L."/>
        </authorList>
    </citation>
    <scope>NUCLEOTIDE SEQUENCE</scope>
    <source>
        <strain evidence="5">CCFEE 5200</strain>
    </source>
</reference>
<dbReference type="PANTHER" id="PTHR45737:SF6">
    <property type="entry name" value="VON WILLEBRAND FACTOR A DOMAIN-CONTAINING PROTEIN 5A"/>
    <property type="match status" value="1"/>
</dbReference>
<dbReference type="EMBL" id="JAUJLE010000106">
    <property type="protein sequence ID" value="KAK0982512.1"/>
    <property type="molecule type" value="Genomic_DNA"/>
</dbReference>
<dbReference type="GO" id="GO:0046983">
    <property type="term" value="F:protein dimerization activity"/>
    <property type="evidence" value="ECO:0007669"/>
    <property type="project" value="InterPro"/>
</dbReference>
<dbReference type="Pfam" id="PF08487">
    <property type="entry name" value="VIT"/>
    <property type="match status" value="1"/>
</dbReference>
<evidence type="ECO:0000259" key="3">
    <source>
        <dbReference type="PROSITE" id="PS50888"/>
    </source>
</evidence>
<dbReference type="SMART" id="SM00609">
    <property type="entry name" value="VIT"/>
    <property type="match status" value="1"/>
</dbReference>
<evidence type="ECO:0000259" key="2">
    <source>
        <dbReference type="PROSITE" id="PS50234"/>
    </source>
</evidence>
<sequence length="1220" mass="129552">MSTPAGTNTSSTMNNDKSGSRLSDQQKKKNHILSEAKRREAIRAEFDRLATLVPGMEGQGRSEAVVLQATVEFMREQVGRKEELRVEARSRSIYPSQRPKRECQQERSILNTQNAAHRIPQSLKRQRNFDMFGNSFAQTDHICGCYYVIGHTNPFQSKRHYLPQVKLASHTTIGPLCFTTVLTQTFSNAGNEAISQARYTFPLYDGVAVNGYTIRYADKVLVGVVKQKDDAKQTYQEAIDRGETAGLLESLPAGTFGVSLANLPAKSDIVVAITYCGELKHDPAIDGLRYTLPTSIAPRYGSYPGELMHDNTLPSGGISITVDIDMVNSAIRKIQSPSHPIAVSSGSLSATSPSAPFQPHLSSATLTLGTTELAQDFILQLLIADLNLPRAVLETHPALPAHRAILTMLVPHFTLAPAAQPPEIVFIADQSGSMQGAKNTSLQKALTVFLKSLPLGVRFNICAFGTEHTFLFPRSQAYSAANLQRAVQFVGGFQAAYGGTEILKPLVAAFQQRLADQPLEVILLTDGQVWGEEEVFRFIDQQICGKGVDARVFALGIGDGVSHSLVEGVARAGRGFAQFVAGEEEGTGVEGKVVRMLRGALYAHTRDHELEVVYAEEEEVKAENGGVVSGVEEMEDDFELVEKSDANLQTDEKTSETPAVDDTNEKPAASFFDPTANLDTPITETQLPANRYAHLPLITPPPLFQAPATIPPLFPFNRTTLYLLLGPETPQKHISAIVLRATSAQGPLELRIPVDYLESSGNAAVPTVHQLAARKAIQDLEAGSGWLSTATTPATDSTDFDGPGVAIKERYPSRFDELLEREAVRLGEKFQVAGKWTSFVAVQEGGSAAEETSERTRSPLDAEVLLDTRVDSIQACMSGSTNQQIHMPIKHAKRTTSSVGGSLFGGFARSAGTGGGGLFGGFGRAASRAESGSLLGSAPQISLCSASTNGSTGFGASAPPAARGGQGYGASASSPFRPTGAFPTASSPFAAAPLPPSSSSTTSFGGTAMSGARGPQAPSNPGGSGNGGLFGAAGLFGRSAVVGSTPPPPPPPRGAPFHTARLACPPASTPSFGAVNAYAPGRPIMSTSPSFRSLPSPPKPTESGKRDLDPVTAMHKLISLQTFSGAWLWSDELANAIGCGSEVLRSPWQIGGSISSAAKATAIALAFLRCKVGGEKDVWEMVGEKATEWLRGETGLSGGGVEKVVQEAERRVRGLDEKRG</sequence>
<dbReference type="SUPFAM" id="SSF47459">
    <property type="entry name" value="HLH, helix-loop-helix DNA-binding domain"/>
    <property type="match status" value="1"/>
</dbReference>
<proteinExistence type="predicted"/>
<comment type="caution">
    <text evidence="5">The sequence shown here is derived from an EMBL/GenBank/DDBJ whole genome shotgun (WGS) entry which is preliminary data.</text>
</comment>
<feature type="domain" description="BHLH" evidence="3">
    <location>
        <begin position="26"/>
        <end position="77"/>
    </location>
</feature>
<organism evidence="5 6">
    <name type="scientific">Friedmanniomyces endolithicus</name>
    <dbReference type="NCBI Taxonomy" id="329885"/>
    <lineage>
        <taxon>Eukaryota</taxon>
        <taxon>Fungi</taxon>
        <taxon>Dikarya</taxon>
        <taxon>Ascomycota</taxon>
        <taxon>Pezizomycotina</taxon>
        <taxon>Dothideomycetes</taxon>
        <taxon>Dothideomycetidae</taxon>
        <taxon>Mycosphaerellales</taxon>
        <taxon>Teratosphaeriaceae</taxon>
        <taxon>Friedmanniomyces</taxon>
    </lineage>
</organism>
<accession>A0AAN6KH96</accession>
<keyword evidence="6" id="KW-1185">Reference proteome</keyword>
<feature type="compositionally biased region" description="Basic and acidic residues" evidence="1">
    <location>
        <begin position="645"/>
        <end position="655"/>
    </location>
</feature>
<feature type="domain" description="VIT" evidence="4">
    <location>
        <begin position="148"/>
        <end position="277"/>
    </location>
</feature>
<dbReference type="InterPro" id="IPR013694">
    <property type="entry name" value="VIT"/>
</dbReference>
<feature type="compositionally biased region" description="Polar residues" evidence="1">
    <location>
        <begin position="1"/>
        <end position="23"/>
    </location>
</feature>
<dbReference type="AlphaFoldDB" id="A0AAN6KH96"/>
<evidence type="ECO:0000259" key="4">
    <source>
        <dbReference type="PROSITE" id="PS51468"/>
    </source>
</evidence>
<feature type="compositionally biased region" description="Gly residues" evidence="1">
    <location>
        <begin position="1022"/>
        <end position="1031"/>
    </location>
</feature>
<feature type="compositionally biased region" description="Pro residues" evidence="1">
    <location>
        <begin position="1045"/>
        <end position="1054"/>
    </location>
</feature>
<feature type="region of interest" description="Disordered" evidence="1">
    <location>
        <begin position="955"/>
        <end position="1062"/>
    </location>
</feature>
<dbReference type="PROSITE" id="PS50234">
    <property type="entry name" value="VWFA"/>
    <property type="match status" value="1"/>
</dbReference>
<dbReference type="InterPro" id="IPR036638">
    <property type="entry name" value="HLH_DNA-bd_sf"/>
</dbReference>
<dbReference type="Gene3D" id="4.10.280.10">
    <property type="entry name" value="Helix-loop-helix DNA-binding domain"/>
    <property type="match status" value="1"/>
</dbReference>
<dbReference type="InterPro" id="IPR057072">
    <property type="entry name" value="bHLH_INO4"/>
</dbReference>
<feature type="compositionally biased region" description="Basic and acidic residues" evidence="1">
    <location>
        <begin position="24"/>
        <end position="36"/>
    </location>
</feature>
<evidence type="ECO:0000313" key="5">
    <source>
        <dbReference type="EMBL" id="KAK0982512.1"/>
    </source>
</evidence>
<dbReference type="InterPro" id="IPR002035">
    <property type="entry name" value="VWF_A"/>
</dbReference>
<dbReference type="InterPro" id="IPR036465">
    <property type="entry name" value="vWFA_dom_sf"/>
</dbReference>
<dbReference type="Pfam" id="PF23181">
    <property type="entry name" value="bHLH_INO4"/>
    <property type="match status" value="1"/>
</dbReference>
<feature type="region of interest" description="Disordered" evidence="1">
    <location>
        <begin position="1"/>
        <end position="36"/>
    </location>
</feature>
<name>A0AAN6KH96_9PEZI</name>
<dbReference type="PANTHER" id="PTHR45737">
    <property type="entry name" value="VON WILLEBRAND FACTOR A DOMAIN-CONTAINING PROTEIN 5A"/>
    <property type="match status" value="1"/>
</dbReference>
<protein>
    <recommendedName>
        <fullName evidence="7">BHLH domain-containing protein</fullName>
    </recommendedName>
</protein>
<dbReference type="PROSITE" id="PS51468">
    <property type="entry name" value="VIT"/>
    <property type="match status" value="1"/>
</dbReference>
<dbReference type="SMART" id="SM00327">
    <property type="entry name" value="VWA"/>
    <property type="match status" value="1"/>
</dbReference>
<evidence type="ECO:0000313" key="6">
    <source>
        <dbReference type="Proteomes" id="UP001175353"/>
    </source>
</evidence>
<feature type="region of interest" description="Disordered" evidence="1">
    <location>
        <begin position="1086"/>
        <end position="1107"/>
    </location>
</feature>
<dbReference type="Proteomes" id="UP001175353">
    <property type="component" value="Unassembled WGS sequence"/>
</dbReference>
<feature type="region of interest" description="Disordered" evidence="1">
    <location>
        <begin position="645"/>
        <end position="679"/>
    </location>
</feature>
<dbReference type="PROSITE" id="PS50888">
    <property type="entry name" value="BHLH"/>
    <property type="match status" value="1"/>
</dbReference>
<feature type="domain" description="VWFA" evidence="2">
    <location>
        <begin position="423"/>
        <end position="597"/>
    </location>
</feature>
<gene>
    <name evidence="5" type="ORF">LTR91_011538</name>
</gene>
<evidence type="ECO:0008006" key="7">
    <source>
        <dbReference type="Google" id="ProtNLM"/>
    </source>
</evidence>
<evidence type="ECO:0000256" key="1">
    <source>
        <dbReference type="SAM" id="MobiDB-lite"/>
    </source>
</evidence>
<feature type="compositionally biased region" description="Low complexity" evidence="1">
    <location>
        <begin position="980"/>
        <end position="1012"/>
    </location>
</feature>
<dbReference type="InterPro" id="IPR011598">
    <property type="entry name" value="bHLH_dom"/>
</dbReference>
<dbReference type="Pfam" id="PF13768">
    <property type="entry name" value="VWA_3"/>
    <property type="match status" value="1"/>
</dbReference>
<dbReference type="Gene3D" id="3.40.50.410">
    <property type="entry name" value="von Willebrand factor, type A domain"/>
    <property type="match status" value="1"/>
</dbReference>
<dbReference type="SUPFAM" id="SSF53300">
    <property type="entry name" value="vWA-like"/>
    <property type="match status" value="1"/>
</dbReference>